<name>A0A3A9YTZ3_9ACTN</name>
<feature type="transmembrane region" description="Helical" evidence="1">
    <location>
        <begin position="197"/>
        <end position="222"/>
    </location>
</feature>
<feature type="transmembrane region" description="Helical" evidence="1">
    <location>
        <begin position="43"/>
        <end position="65"/>
    </location>
</feature>
<dbReference type="InterPro" id="IPR026898">
    <property type="entry name" value="PrsW"/>
</dbReference>
<evidence type="ECO:0000313" key="2">
    <source>
        <dbReference type="EMBL" id="RKN39445.1"/>
    </source>
</evidence>
<keyword evidence="2" id="KW-0378">Hydrolase</keyword>
<dbReference type="RefSeq" id="WP_120682031.1">
    <property type="nucleotide sequence ID" value="NZ_RBAL01000013.1"/>
</dbReference>
<keyword evidence="2" id="KW-0645">Protease</keyword>
<feature type="transmembrane region" description="Helical" evidence="1">
    <location>
        <begin position="77"/>
        <end position="100"/>
    </location>
</feature>
<dbReference type="PANTHER" id="PTHR36844">
    <property type="entry name" value="PROTEASE PRSW"/>
    <property type="match status" value="1"/>
</dbReference>
<gene>
    <name evidence="2" type="ORF">D7294_20810</name>
</gene>
<dbReference type="OrthoDB" id="9785431at2"/>
<keyword evidence="1" id="KW-0812">Transmembrane</keyword>
<evidence type="ECO:0000313" key="3">
    <source>
        <dbReference type="Proteomes" id="UP000272474"/>
    </source>
</evidence>
<organism evidence="2 3">
    <name type="scientific">Streptomyces hoynatensis</name>
    <dbReference type="NCBI Taxonomy" id="1141874"/>
    <lineage>
        <taxon>Bacteria</taxon>
        <taxon>Bacillati</taxon>
        <taxon>Actinomycetota</taxon>
        <taxon>Actinomycetes</taxon>
        <taxon>Kitasatosporales</taxon>
        <taxon>Streptomycetaceae</taxon>
        <taxon>Streptomyces</taxon>
    </lineage>
</organism>
<feature type="transmembrane region" description="Helical" evidence="1">
    <location>
        <begin position="234"/>
        <end position="251"/>
    </location>
</feature>
<keyword evidence="1" id="KW-1133">Transmembrane helix</keyword>
<evidence type="ECO:0000256" key="1">
    <source>
        <dbReference type="SAM" id="Phobius"/>
    </source>
</evidence>
<dbReference type="AlphaFoldDB" id="A0A3A9YTZ3"/>
<dbReference type="PANTHER" id="PTHR36844:SF1">
    <property type="entry name" value="PROTEASE PRSW"/>
    <property type="match status" value="1"/>
</dbReference>
<protein>
    <submittedName>
        <fullName evidence="2">Protease PrsW</fullName>
    </submittedName>
</protein>
<feature type="transmembrane region" description="Helical" evidence="1">
    <location>
        <begin position="147"/>
        <end position="166"/>
    </location>
</feature>
<dbReference type="Pfam" id="PF13367">
    <property type="entry name" value="PrsW-protease"/>
    <property type="match status" value="1"/>
</dbReference>
<feature type="transmembrane region" description="Helical" evidence="1">
    <location>
        <begin position="18"/>
        <end position="37"/>
    </location>
</feature>
<dbReference type="Proteomes" id="UP000272474">
    <property type="component" value="Unassembled WGS sequence"/>
</dbReference>
<dbReference type="GO" id="GO:0008233">
    <property type="term" value="F:peptidase activity"/>
    <property type="evidence" value="ECO:0007669"/>
    <property type="project" value="UniProtKB-KW"/>
</dbReference>
<comment type="caution">
    <text evidence="2">The sequence shown here is derived from an EMBL/GenBank/DDBJ whole genome shotgun (WGS) entry which is preliminary data.</text>
</comment>
<accession>A0A3A9YTZ3</accession>
<sequence>MPPLPAPRASPRTTTPRSLAVGALLTACGVGAGLLVGRETGGAGFAAGLGLALLPLPFLFGVFWWMDAVIPKPRRAVAFAFGWGSCAATLFALLVNGLVTKWLTGDAATMTPEHADTLELTVVAPMVEESAKAAAVLLLFVHRPRAFHGVLAGVLAAGVTATGFAFTENILYLGGSFAEDREAGVTDVLDSQTVLTFVVRVVLAPLAHPMFTALTGLGFGLATALAPGRRAPRIALPLLGLAAAMGLHSAWNASTSLSFTGFALVYGLLMLPVFALLSWLVVWARRRQLQVLRLMLPVYAEAGWLGPEEPAALTSLRARRLSRRMARRRHGAAGARAVAAYQSAALAVALLRDRAERGAAGPGFAEAEGELLRSLWQHRALAAAPIAASAPGPFPPEE</sequence>
<dbReference type="EMBL" id="RBAL01000013">
    <property type="protein sequence ID" value="RKN39445.1"/>
    <property type="molecule type" value="Genomic_DNA"/>
</dbReference>
<feature type="transmembrane region" description="Helical" evidence="1">
    <location>
        <begin position="263"/>
        <end position="284"/>
    </location>
</feature>
<keyword evidence="1" id="KW-0472">Membrane</keyword>
<reference evidence="2 3" key="1">
    <citation type="journal article" date="2014" name="Int. J. Syst. Evol. Microbiol.">
        <title>Streptomyces hoynatensis sp. nov., isolated from deep marine sediment.</title>
        <authorList>
            <person name="Veyisoglu A."/>
            <person name="Sahin N."/>
        </authorList>
    </citation>
    <scope>NUCLEOTIDE SEQUENCE [LARGE SCALE GENOMIC DNA]</scope>
    <source>
        <strain evidence="2 3">KCTC 29097</strain>
    </source>
</reference>
<dbReference type="GO" id="GO:0006508">
    <property type="term" value="P:proteolysis"/>
    <property type="evidence" value="ECO:0007669"/>
    <property type="project" value="UniProtKB-KW"/>
</dbReference>
<keyword evidence="3" id="KW-1185">Reference proteome</keyword>
<proteinExistence type="predicted"/>